<comment type="caution">
    <text evidence="2">The sequence shown here is derived from an EMBL/GenBank/DDBJ whole genome shotgun (WGS) entry which is preliminary data.</text>
</comment>
<accession>A0ABT7AIT5</accession>
<dbReference type="Proteomes" id="UP001321492">
    <property type="component" value="Unassembled WGS sequence"/>
</dbReference>
<feature type="signal peptide" evidence="1">
    <location>
        <begin position="1"/>
        <end position="20"/>
    </location>
</feature>
<evidence type="ECO:0000256" key="1">
    <source>
        <dbReference type="SAM" id="SignalP"/>
    </source>
</evidence>
<evidence type="ECO:0008006" key="4">
    <source>
        <dbReference type="Google" id="ProtNLM"/>
    </source>
</evidence>
<feature type="chain" id="PRO_5045722781" description="Cytoplasmic protein" evidence="1">
    <location>
        <begin position="21"/>
        <end position="146"/>
    </location>
</feature>
<sequence length="146" mass="16286">MRALLALTLLASATALTAPAAGREQIPAEAREIPWTGRLPACDDPAVLSHIASNFASKEANYWRSSLRIDSFVKVRPLAWRPWGADYIPRQFCSALALVSDGHERPVHYSMREDLGPIGIGWNVQWCVTGLDRNWAYAPWCKEARP</sequence>
<organism evidence="2 3">
    <name type="scientific">Chelatococcus albus</name>
    <dbReference type="NCBI Taxonomy" id="3047466"/>
    <lineage>
        <taxon>Bacteria</taxon>
        <taxon>Pseudomonadati</taxon>
        <taxon>Pseudomonadota</taxon>
        <taxon>Alphaproteobacteria</taxon>
        <taxon>Hyphomicrobiales</taxon>
        <taxon>Chelatococcaceae</taxon>
        <taxon>Chelatococcus</taxon>
    </lineage>
</organism>
<evidence type="ECO:0000313" key="3">
    <source>
        <dbReference type="Proteomes" id="UP001321492"/>
    </source>
</evidence>
<protein>
    <recommendedName>
        <fullName evidence="4">Cytoplasmic protein</fullName>
    </recommendedName>
</protein>
<keyword evidence="1" id="KW-0732">Signal</keyword>
<name>A0ABT7AIT5_9HYPH</name>
<keyword evidence="3" id="KW-1185">Reference proteome</keyword>
<proteinExistence type="predicted"/>
<reference evidence="2 3" key="1">
    <citation type="submission" date="2023-05" db="EMBL/GenBank/DDBJ databases">
        <title>Chelatococcus sp. nov., a moderately thermophilic bacterium isolated from hot spring microbial mat.</title>
        <authorList>
            <person name="Hu C.-J."/>
            <person name="Li W.-J."/>
        </authorList>
    </citation>
    <scope>NUCLEOTIDE SEQUENCE [LARGE SCALE GENOMIC DNA]</scope>
    <source>
        <strain evidence="2 3">SYSU G07232</strain>
    </source>
</reference>
<dbReference type="RefSeq" id="WP_283741274.1">
    <property type="nucleotide sequence ID" value="NZ_JASJEV010000008.1"/>
</dbReference>
<gene>
    <name evidence="2" type="ORF">QNA08_13620</name>
</gene>
<dbReference type="EMBL" id="JASJEV010000008">
    <property type="protein sequence ID" value="MDJ1159274.1"/>
    <property type="molecule type" value="Genomic_DNA"/>
</dbReference>
<evidence type="ECO:0000313" key="2">
    <source>
        <dbReference type="EMBL" id="MDJ1159274.1"/>
    </source>
</evidence>